<dbReference type="PANTHER" id="PTHR42705:SF2">
    <property type="entry name" value="BIFUNCTIONAL NON-HOMOLOGOUS END JOINING PROTEIN LIGD"/>
    <property type="match status" value="1"/>
</dbReference>
<feature type="domain" description="ATP-dependent DNA ligase family profile" evidence="23">
    <location>
        <begin position="104"/>
        <end position="262"/>
    </location>
</feature>
<keyword evidence="8" id="KW-0547">Nucleotide-binding</keyword>
<dbReference type="InterPro" id="IPR016059">
    <property type="entry name" value="DNA_ligase_ATP-dep_CS"/>
</dbReference>
<evidence type="ECO:0000256" key="13">
    <source>
        <dbReference type="ARBA" id="ARBA00022932"/>
    </source>
</evidence>
<dbReference type="Pfam" id="PF01068">
    <property type="entry name" value="DNA_ligase_A_M"/>
    <property type="match status" value="1"/>
</dbReference>
<dbReference type="InterPro" id="IPR014145">
    <property type="entry name" value="LigD_pol_dom"/>
</dbReference>
<keyword evidence="11" id="KW-0269">Exonuclease</keyword>
<evidence type="ECO:0000256" key="17">
    <source>
        <dbReference type="ARBA" id="ARBA00023211"/>
    </source>
</evidence>
<evidence type="ECO:0000256" key="8">
    <source>
        <dbReference type="ARBA" id="ARBA00022741"/>
    </source>
</evidence>
<proteinExistence type="inferred from homology"/>
<evidence type="ECO:0000256" key="10">
    <source>
        <dbReference type="ARBA" id="ARBA00022801"/>
    </source>
</evidence>
<keyword evidence="5" id="KW-0548">Nucleotidyltransferase</keyword>
<dbReference type="SUPFAM" id="SSF56091">
    <property type="entry name" value="DNA ligase/mRNA capping enzyme, catalytic domain"/>
    <property type="match status" value="1"/>
</dbReference>
<evidence type="ECO:0000256" key="9">
    <source>
        <dbReference type="ARBA" id="ARBA00022763"/>
    </source>
</evidence>
<gene>
    <name evidence="24" type="ORF">NC799_07780</name>
</gene>
<evidence type="ECO:0000259" key="23">
    <source>
        <dbReference type="PROSITE" id="PS50160"/>
    </source>
</evidence>
<reference evidence="24" key="1">
    <citation type="submission" date="2022-06" db="EMBL/GenBank/DDBJ databases">
        <title>Aquibacillus sp. a new bacterium isolated from soil saline samples.</title>
        <authorList>
            <person name="Galisteo C."/>
            <person name="De La Haba R."/>
            <person name="Sanchez-Porro C."/>
            <person name="Ventosa A."/>
        </authorList>
    </citation>
    <scope>NUCLEOTIDE SEQUENCE</scope>
    <source>
        <strain evidence="24">3ASR75-54</strain>
    </source>
</reference>
<dbReference type="InterPro" id="IPR014143">
    <property type="entry name" value="NHEJ_ligase_prk"/>
</dbReference>
<keyword evidence="9" id="KW-0227">DNA damage</keyword>
<dbReference type="NCBIfam" id="TIGR02778">
    <property type="entry name" value="ligD_pol"/>
    <property type="match status" value="1"/>
</dbReference>
<dbReference type="InterPro" id="IPR012340">
    <property type="entry name" value="NA-bd_OB-fold"/>
</dbReference>
<dbReference type="Proteomes" id="UP001145069">
    <property type="component" value="Unassembled WGS sequence"/>
</dbReference>
<keyword evidence="7" id="KW-0479">Metal-binding</keyword>
<dbReference type="AlphaFoldDB" id="A0A9X3WD61"/>
<dbReference type="RefSeq" id="WP_272445840.1">
    <property type="nucleotide sequence ID" value="NZ_JAMQKC010000004.1"/>
</dbReference>
<dbReference type="GO" id="GO:0005524">
    <property type="term" value="F:ATP binding"/>
    <property type="evidence" value="ECO:0007669"/>
    <property type="project" value="UniProtKB-KW"/>
</dbReference>
<dbReference type="Gene3D" id="2.40.50.140">
    <property type="entry name" value="Nucleic acid-binding proteins"/>
    <property type="match status" value="1"/>
</dbReference>
<evidence type="ECO:0000256" key="20">
    <source>
        <dbReference type="ARBA" id="ARBA00034003"/>
    </source>
</evidence>
<keyword evidence="13" id="KW-0239">DNA-directed DNA polymerase</keyword>
<keyword evidence="12" id="KW-0067">ATP-binding</keyword>
<evidence type="ECO:0000256" key="1">
    <source>
        <dbReference type="ARBA" id="ARBA00001936"/>
    </source>
</evidence>
<dbReference type="NCBIfam" id="NF007211">
    <property type="entry name" value="PRK09633.1"/>
    <property type="match status" value="1"/>
</dbReference>
<evidence type="ECO:0000256" key="4">
    <source>
        <dbReference type="ARBA" id="ARBA00022679"/>
    </source>
</evidence>
<comment type="similarity">
    <text evidence="21">In the C-terminal section; belongs to the ATP-dependent DNA ligase family.</text>
</comment>
<evidence type="ECO:0000313" key="24">
    <source>
        <dbReference type="EMBL" id="MDC3416818.1"/>
    </source>
</evidence>
<comment type="caution">
    <text evidence="24">The sequence shown here is derived from an EMBL/GenBank/DDBJ whole genome shotgun (WGS) entry which is preliminary data.</text>
</comment>
<organism evidence="24 25">
    <name type="scientific">Aquibacillus salsiterrae</name>
    <dbReference type="NCBI Taxonomy" id="2950439"/>
    <lineage>
        <taxon>Bacteria</taxon>
        <taxon>Bacillati</taxon>
        <taxon>Bacillota</taxon>
        <taxon>Bacilli</taxon>
        <taxon>Bacillales</taxon>
        <taxon>Bacillaceae</taxon>
        <taxon>Aquibacillus</taxon>
    </lineage>
</organism>
<dbReference type="GO" id="GO:0006310">
    <property type="term" value="P:DNA recombination"/>
    <property type="evidence" value="ECO:0007669"/>
    <property type="project" value="UniProtKB-KW"/>
</dbReference>
<dbReference type="GO" id="GO:0004527">
    <property type="term" value="F:exonuclease activity"/>
    <property type="evidence" value="ECO:0007669"/>
    <property type="project" value="UniProtKB-KW"/>
</dbReference>
<evidence type="ECO:0000256" key="14">
    <source>
        <dbReference type="ARBA" id="ARBA00023125"/>
    </source>
</evidence>
<keyword evidence="16" id="KW-0234">DNA repair</keyword>
<protein>
    <recommendedName>
        <fullName evidence="2">DNA ligase (ATP)</fullName>
        <ecNumber evidence="2">6.5.1.1</ecNumber>
    </recommendedName>
    <alternativeName>
        <fullName evidence="19">NHEJ DNA polymerase</fullName>
    </alternativeName>
</protein>
<keyword evidence="17" id="KW-0464">Manganese</keyword>
<evidence type="ECO:0000256" key="2">
    <source>
        <dbReference type="ARBA" id="ARBA00012727"/>
    </source>
</evidence>
<dbReference type="GO" id="GO:0046872">
    <property type="term" value="F:metal ion binding"/>
    <property type="evidence" value="ECO:0007669"/>
    <property type="project" value="UniProtKB-KW"/>
</dbReference>
<dbReference type="CDD" id="cd07906">
    <property type="entry name" value="Adenylation_DNA_ligase_LigD_LigC"/>
    <property type="match status" value="1"/>
</dbReference>
<evidence type="ECO:0000256" key="16">
    <source>
        <dbReference type="ARBA" id="ARBA00023204"/>
    </source>
</evidence>
<dbReference type="Gene3D" id="3.90.920.10">
    <property type="entry name" value="DNA primase, PRIM domain"/>
    <property type="match status" value="1"/>
</dbReference>
<keyword evidence="18" id="KW-0511">Multifunctional enzyme</keyword>
<evidence type="ECO:0000256" key="12">
    <source>
        <dbReference type="ARBA" id="ARBA00022840"/>
    </source>
</evidence>
<evidence type="ECO:0000256" key="3">
    <source>
        <dbReference type="ARBA" id="ARBA00022598"/>
    </source>
</evidence>
<keyword evidence="10" id="KW-0378">Hydrolase</keyword>
<accession>A0A9X3WD61</accession>
<name>A0A9X3WD61_9BACI</name>
<dbReference type="GO" id="GO:0003910">
    <property type="term" value="F:DNA ligase (ATP) activity"/>
    <property type="evidence" value="ECO:0007669"/>
    <property type="project" value="UniProtKB-EC"/>
</dbReference>
<keyword evidence="3 24" id="KW-0436">Ligase</keyword>
<dbReference type="GO" id="GO:0003887">
    <property type="term" value="F:DNA-directed DNA polymerase activity"/>
    <property type="evidence" value="ECO:0007669"/>
    <property type="project" value="UniProtKB-KW"/>
</dbReference>
<comment type="similarity">
    <text evidence="22">In the N-terminal section; belongs to the LigD polymerase family.</text>
</comment>
<comment type="catalytic activity">
    <reaction evidence="20">
        <text>ATP + (deoxyribonucleotide)n-3'-hydroxyl + 5'-phospho-(deoxyribonucleotide)m = (deoxyribonucleotide)n+m + AMP + diphosphate.</text>
        <dbReference type="EC" id="6.5.1.1"/>
    </reaction>
</comment>
<evidence type="ECO:0000256" key="15">
    <source>
        <dbReference type="ARBA" id="ARBA00023172"/>
    </source>
</evidence>
<keyword evidence="6" id="KW-0540">Nuclease</keyword>
<dbReference type="PROSITE" id="PS00333">
    <property type="entry name" value="DNA_LIGASE_A2"/>
    <property type="match status" value="1"/>
</dbReference>
<dbReference type="InterPro" id="IPR052171">
    <property type="entry name" value="NHEJ_LigD"/>
</dbReference>
<evidence type="ECO:0000256" key="22">
    <source>
        <dbReference type="ARBA" id="ARBA00049990"/>
    </source>
</evidence>
<dbReference type="Pfam" id="PF21686">
    <property type="entry name" value="LigD_Prim-Pol"/>
    <property type="match status" value="1"/>
</dbReference>
<dbReference type="NCBIfam" id="TIGR02779">
    <property type="entry name" value="NHEJ_ligase_lig"/>
    <property type="match status" value="1"/>
</dbReference>
<evidence type="ECO:0000256" key="19">
    <source>
        <dbReference type="ARBA" id="ARBA00029943"/>
    </source>
</evidence>
<dbReference type="PANTHER" id="PTHR42705">
    <property type="entry name" value="BIFUNCTIONAL NON-HOMOLOGOUS END JOINING PROTEIN LIGD"/>
    <property type="match status" value="1"/>
</dbReference>
<evidence type="ECO:0000256" key="21">
    <source>
        <dbReference type="ARBA" id="ARBA00049981"/>
    </source>
</evidence>
<dbReference type="NCBIfam" id="TIGR02776">
    <property type="entry name" value="NHEJ_ligase_prk"/>
    <property type="match status" value="1"/>
</dbReference>
<dbReference type="EC" id="6.5.1.1" evidence="2"/>
<dbReference type="GO" id="GO:0003677">
    <property type="term" value="F:DNA binding"/>
    <property type="evidence" value="ECO:0007669"/>
    <property type="project" value="UniProtKB-KW"/>
</dbReference>
<dbReference type="EMBL" id="JAMQKC010000004">
    <property type="protein sequence ID" value="MDC3416818.1"/>
    <property type="molecule type" value="Genomic_DNA"/>
</dbReference>
<keyword evidence="15" id="KW-0233">DNA recombination</keyword>
<evidence type="ECO:0000256" key="11">
    <source>
        <dbReference type="ARBA" id="ARBA00022839"/>
    </source>
</evidence>
<evidence type="ECO:0000313" key="25">
    <source>
        <dbReference type="Proteomes" id="UP001145069"/>
    </source>
</evidence>
<evidence type="ECO:0000256" key="6">
    <source>
        <dbReference type="ARBA" id="ARBA00022722"/>
    </source>
</evidence>
<keyword evidence="4" id="KW-0808">Transferase</keyword>
<dbReference type="Gene3D" id="3.30.470.30">
    <property type="entry name" value="DNA ligase/mRNA capping enzyme"/>
    <property type="match status" value="1"/>
</dbReference>
<evidence type="ECO:0000256" key="7">
    <source>
        <dbReference type="ARBA" id="ARBA00022723"/>
    </source>
</evidence>
<dbReference type="InterPro" id="IPR014146">
    <property type="entry name" value="LigD_ligase_dom"/>
</dbReference>
<dbReference type="GO" id="GO:0006281">
    <property type="term" value="P:DNA repair"/>
    <property type="evidence" value="ECO:0007669"/>
    <property type="project" value="UniProtKB-KW"/>
</dbReference>
<dbReference type="PROSITE" id="PS00697">
    <property type="entry name" value="DNA_LIGASE_A1"/>
    <property type="match status" value="1"/>
</dbReference>
<keyword evidence="14" id="KW-0238">DNA-binding</keyword>
<dbReference type="PROSITE" id="PS50160">
    <property type="entry name" value="DNA_LIGASE_A3"/>
    <property type="match status" value="1"/>
</dbReference>
<comment type="cofactor">
    <cofactor evidence="1">
        <name>Mn(2+)</name>
        <dbReference type="ChEBI" id="CHEBI:29035"/>
    </cofactor>
</comment>
<evidence type="ECO:0000256" key="18">
    <source>
        <dbReference type="ARBA" id="ARBA00023268"/>
    </source>
</evidence>
<evidence type="ECO:0000256" key="5">
    <source>
        <dbReference type="ARBA" id="ARBA00022695"/>
    </source>
</evidence>
<sequence length="604" mass="69055">MMQPKPSEAIPKGKEWCYEVKYDGFRARLHWDQHSITLISRNGKDLTNNFPEIIAYCQQKSDEVIELLPLQFDGEIVILNTKFQANFEHLQQRGRFKSAEKITRAATRRPAHFLCFDILQIMGKSLVNLPYQQRKNKLKETFCALHLDLTISWYHRLGFVAEDSKADEIWQTLFDHLGEGIVAKRLDSNYTEGKTHGDWFKIKNWRVISGILTSYHQENGYFSVAVYGKDKLVTVGKFKHGLEGEALTTIKQLLHTKGIKSGNTIHLPPAICVDIHCLGFSEGEFREPQFKQFRFDLEPEACTVKLVKDSLSQFPATITLTKQAKIFWPESGTTKGDLLRYIRQIAPYMVPFTRNKALTVIRCPDGVNGEFFYQKHLPDYGPDYVGGMKQGEEILLHAGSIDALVWLANHGAIEYHVPFQLMGESIPNEIVFDLDPASIDDFDVAVYAATLLKTMLDQFKLKSFVKTSGNKGMQVYVPIQKQSMTYEETAAFTQSIAFLLEKQHPDLFTTERLKKNRNNRLYIDYIQHGKDKTLIAPYSPRKTKEATVSTPLFWEEVTSNLTPTAFTVNNVVARVKDQGCPFSSYEEARDTQDLSVVKQFLSET</sequence>
<keyword evidence="25" id="KW-1185">Reference proteome</keyword>
<dbReference type="InterPro" id="IPR012310">
    <property type="entry name" value="DNA_ligase_ATP-dep_cent"/>
</dbReference>